<sequence length="88" mass="9426">MALIRSHEELAAGLVAATPTHDDRAPELLLRWARVALGFGGEMVPLVPIASVWAKNDPSARQTSLAEHDDGPDVVTVHRDDVHLLAAS</sequence>
<dbReference type="RefSeq" id="WP_306749672.1">
    <property type="nucleotide sequence ID" value="NZ_NSDM01000015.1"/>
</dbReference>
<dbReference type="Proteomes" id="UP001225605">
    <property type="component" value="Unassembled WGS sequence"/>
</dbReference>
<evidence type="ECO:0000313" key="1">
    <source>
        <dbReference type="EMBL" id="MDQ2588037.1"/>
    </source>
</evidence>
<proteinExistence type="predicted"/>
<comment type="caution">
    <text evidence="1">The sequence shown here is derived from an EMBL/GenBank/DDBJ whole genome shotgun (WGS) entry which is preliminary data.</text>
</comment>
<protein>
    <submittedName>
        <fullName evidence="1">Uncharacterized protein</fullName>
    </submittedName>
</protein>
<reference evidence="1 2" key="1">
    <citation type="submission" date="2017-06" db="EMBL/GenBank/DDBJ databases">
        <title>Cultured bacterium strain Saccharothrix yanglingensis Hhs.015.</title>
        <authorList>
            <person name="Xia Y."/>
        </authorList>
    </citation>
    <scope>NUCLEOTIDE SEQUENCE [LARGE SCALE GENOMIC DNA]</scope>
    <source>
        <strain evidence="1 2">Hhs.015</strain>
    </source>
</reference>
<accession>A0ABU0X7E0</accession>
<evidence type="ECO:0000313" key="2">
    <source>
        <dbReference type="Proteomes" id="UP001225605"/>
    </source>
</evidence>
<gene>
    <name evidence="1" type="ORF">CKY47_29550</name>
</gene>
<organism evidence="1 2">
    <name type="scientific">Saccharothrix yanglingensis</name>
    <dbReference type="NCBI Taxonomy" id="659496"/>
    <lineage>
        <taxon>Bacteria</taxon>
        <taxon>Bacillati</taxon>
        <taxon>Actinomycetota</taxon>
        <taxon>Actinomycetes</taxon>
        <taxon>Pseudonocardiales</taxon>
        <taxon>Pseudonocardiaceae</taxon>
        <taxon>Saccharothrix</taxon>
    </lineage>
</organism>
<name>A0ABU0X7E0_9PSEU</name>
<dbReference type="EMBL" id="NSDM01000015">
    <property type="protein sequence ID" value="MDQ2588037.1"/>
    <property type="molecule type" value="Genomic_DNA"/>
</dbReference>
<keyword evidence="2" id="KW-1185">Reference proteome</keyword>